<sequence>MRLRMPAQEPPALSVLSSFTNPSRRDLSLSPPRAASARRPCVGGASLKRHFRWTPQGRDLARNTSGADSRGRDIHPSAVSGREETDIKKVPQWL</sequence>
<protein>
    <submittedName>
        <fullName evidence="2">Uncharacterized protein</fullName>
    </submittedName>
</protein>
<feature type="compositionally biased region" description="Basic and acidic residues" evidence="1">
    <location>
        <begin position="69"/>
        <end position="94"/>
    </location>
</feature>
<name>A0AAV7SVC7_PLEWA</name>
<gene>
    <name evidence="2" type="ORF">NDU88_000026</name>
</gene>
<comment type="caution">
    <text evidence="2">The sequence shown here is derived from an EMBL/GenBank/DDBJ whole genome shotgun (WGS) entry which is preliminary data.</text>
</comment>
<evidence type="ECO:0000313" key="3">
    <source>
        <dbReference type="Proteomes" id="UP001066276"/>
    </source>
</evidence>
<evidence type="ECO:0000313" key="2">
    <source>
        <dbReference type="EMBL" id="KAJ1168072.1"/>
    </source>
</evidence>
<proteinExistence type="predicted"/>
<accession>A0AAV7SVC7</accession>
<organism evidence="2 3">
    <name type="scientific">Pleurodeles waltl</name>
    <name type="common">Iberian ribbed newt</name>
    <dbReference type="NCBI Taxonomy" id="8319"/>
    <lineage>
        <taxon>Eukaryota</taxon>
        <taxon>Metazoa</taxon>
        <taxon>Chordata</taxon>
        <taxon>Craniata</taxon>
        <taxon>Vertebrata</taxon>
        <taxon>Euteleostomi</taxon>
        <taxon>Amphibia</taxon>
        <taxon>Batrachia</taxon>
        <taxon>Caudata</taxon>
        <taxon>Salamandroidea</taxon>
        <taxon>Salamandridae</taxon>
        <taxon>Pleurodelinae</taxon>
        <taxon>Pleurodeles</taxon>
    </lineage>
</organism>
<keyword evidence="3" id="KW-1185">Reference proteome</keyword>
<dbReference type="AlphaFoldDB" id="A0AAV7SVC7"/>
<feature type="region of interest" description="Disordered" evidence="1">
    <location>
        <begin position="1"/>
        <end position="94"/>
    </location>
</feature>
<dbReference type="EMBL" id="JANPWB010000007">
    <property type="protein sequence ID" value="KAJ1168072.1"/>
    <property type="molecule type" value="Genomic_DNA"/>
</dbReference>
<dbReference type="Proteomes" id="UP001066276">
    <property type="component" value="Chromosome 4_1"/>
</dbReference>
<reference evidence="2" key="1">
    <citation type="journal article" date="2022" name="bioRxiv">
        <title>Sequencing and chromosome-scale assembly of the giantPleurodeles waltlgenome.</title>
        <authorList>
            <person name="Brown T."/>
            <person name="Elewa A."/>
            <person name="Iarovenko S."/>
            <person name="Subramanian E."/>
            <person name="Araus A.J."/>
            <person name="Petzold A."/>
            <person name="Susuki M."/>
            <person name="Suzuki K.-i.T."/>
            <person name="Hayashi T."/>
            <person name="Toyoda A."/>
            <person name="Oliveira C."/>
            <person name="Osipova E."/>
            <person name="Leigh N.D."/>
            <person name="Simon A."/>
            <person name="Yun M.H."/>
        </authorList>
    </citation>
    <scope>NUCLEOTIDE SEQUENCE</scope>
    <source>
        <strain evidence="2">20211129_DDA</strain>
        <tissue evidence="2">Liver</tissue>
    </source>
</reference>
<evidence type="ECO:0000256" key="1">
    <source>
        <dbReference type="SAM" id="MobiDB-lite"/>
    </source>
</evidence>